<evidence type="ECO:0000256" key="1">
    <source>
        <dbReference type="SAM" id="MobiDB-lite"/>
    </source>
</evidence>
<evidence type="ECO:0000313" key="2">
    <source>
        <dbReference type="EMBL" id="OCH86338.1"/>
    </source>
</evidence>
<protein>
    <submittedName>
        <fullName evidence="2">Uncharacterized protein</fullName>
    </submittedName>
</protein>
<dbReference type="GO" id="GO:0061630">
    <property type="term" value="F:ubiquitin protein ligase activity"/>
    <property type="evidence" value="ECO:0007669"/>
    <property type="project" value="TreeGrafter"/>
</dbReference>
<reference evidence="2 3" key="1">
    <citation type="submission" date="2016-07" db="EMBL/GenBank/DDBJ databases">
        <title>Draft genome of the white-rot fungus Obba rivulosa 3A-2.</title>
        <authorList>
            <consortium name="DOE Joint Genome Institute"/>
            <person name="Miettinen O."/>
            <person name="Riley R."/>
            <person name="Acob R."/>
            <person name="Barry K."/>
            <person name="Cullen D."/>
            <person name="De Vries R."/>
            <person name="Hainaut M."/>
            <person name="Hatakka A."/>
            <person name="Henrissat B."/>
            <person name="Hilden K."/>
            <person name="Kuo R."/>
            <person name="Labutti K."/>
            <person name="Lipzen A."/>
            <person name="Makela M.R."/>
            <person name="Sandor L."/>
            <person name="Spatafora J.W."/>
            <person name="Grigoriev I.V."/>
            <person name="Hibbett D.S."/>
        </authorList>
    </citation>
    <scope>NUCLEOTIDE SEQUENCE [LARGE SCALE GENOMIC DNA]</scope>
    <source>
        <strain evidence="2 3">3A-2</strain>
    </source>
</reference>
<feature type="compositionally biased region" description="Low complexity" evidence="1">
    <location>
        <begin position="446"/>
        <end position="459"/>
    </location>
</feature>
<organism evidence="2 3">
    <name type="scientific">Obba rivulosa</name>
    <dbReference type="NCBI Taxonomy" id="1052685"/>
    <lineage>
        <taxon>Eukaryota</taxon>
        <taxon>Fungi</taxon>
        <taxon>Dikarya</taxon>
        <taxon>Basidiomycota</taxon>
        <taxon>Agaricomycotina</taxon>
        <taxon>Agaricomycetes</taxon>
        <taxon>Polyporales</taxon>
        <taxon>Gelatoporiaceae</taxon>
        <taxon>Obba</taxon>
    </lineage>
</organism>
<dbReference type="GO" id="GO:0051865">
    <property type="term" value="P:protein autoubiquitination"/>
    <property type="evidence" value="ECO:0007669"/>
    <property type="project" value="TreeGrafter"/>
</dbReference>
<feature type="region of interest" description="Disordered" evidence="1">
    <location>
        <begin position="436"/>
        <end position="460"/>
    </location>
</feature>
<dbReference type="Proteomes" id="UP000250043">
    <property type="component" value="Unassembled WGS sequence"/>
</dbReference>
<dbReference type="GO" id="GO:0000151">
    <property type="term" value="C:ubiquitin ligase complex"/>
    <property type="evidence" value="ECO:0007669"/>
    <property type="project" value="TreeGrafter"/>
</dbReference>
<gene>
    <name evidence="2" type="ORF">OBBRIDRAFT_738197</name>
</gene>
<dbReference type="Pfam" id="PF09814">
    <property type="entry name" value="HECT_2"/>
    <property type="match status" value="1"/>
</dbReference>
<dbReference type="InterPro" id="IPR019193">
    <property type="entry name" value="UBQ-conj_enz_E2-bd_prot"/>
</dbReference>
<sequence>MTFVHRSPEYDGCLTRLRSICTPISFSHPRTCHLLTPAPQNELVPSLAHVQASCVTALTDILLSSGAPQAWPWHPSAPDRRHSSPVPAPAAVSAALSAPAPPSPLQSLVFHLRTQQEHSRGPSMAQRVSPNLLSNVLPTYTQASDELALISELTAHIDRLTTCGMLSLPDAALARSLSSLVADAHRLADLHPSVPPGRTQARVSSWSGSPPDALGDPFVRLRRHLSDLRLERAASAEGDTSRAENALLWARIDTELERVAALCQARIDADTHTLVDADVASLPPEYDAGGYDPFLAPAELDGLPAYPDEKNAPARESVALDGVRDEKMRMDLEAVTRAIDRLYLVAPQLHDQRVELKDAKRAQMERARRAGKQREAAGEETRELERMVELIGKAAGRTMLDQTVVLEGGLDKQMERARLRDLEKREKFVQHLMEHSSAGRLHSQDASHSASTSTLSVSSQLKDPEALLSLPEFIREAVPDAVQLKMQLADPRALLSLPDFVREPVPETLARPAPPAVRRKSFKGMRSRSMSAPPLAWLLTTGSRPSSPGADAHRPRSAKSRRTGSSSGITPPPQSELEVQYVAEYHENLHHVMVFLTVSGMTPGVNLEAEVVPPLRTPDGDGDGACLLLKCGAGLSPLLRLPARVAPGKKDVKVAGPFFEIKLAAAPPASAASTSTAEVCAPALLDAAQLAAARPTGFVCASCSLPLVQAGRLREWRDLPSEHWAELVEAWMCHADQKLNEQVRRHSNEGFWPAEGQALVGGSYILVDEAVMVSSNLGYVTRDVDRTVKWRRVLCICGAAVGRCQKRRPQGKSENTVYRLSKYAVRHVSPNAEPLKIPLSAFIAEDMQEFVQAHATYRFIIFDEEEERPRILIWLFKPSMRIAYATPTQYVIPKSGAIHAAKVLFKVLGPATSYSDVQEIADRYPGFPQAEHLFYPIDICRRLAGVLKESNTAYPESMRTMTGLDVGWLQRI</sequence>
<dbReference type="GO" id="GO:0043161">
    <property type="term" value="P:proteasome-mediated ubiquitin-dependent protein catabolic process"/>
    <property type="evidence" value="ECO:0007669"/>
    <property type="project" value="TreeGrafter"/>
</dbReference>
<evidence type="ECO:0000313" key="3">
    <source>
        <dbReference type="Proteomes" id="UP000250043"/>
    </source>
</evidence>
<proteinExistence type="predicted"/>
<dbReference type="GO" id="GO:0031624">
    <property type="term" value="F:ubiquitin conjugating enzyme binding"/>
    <property type="evidence" value="ECO:0007669"/>
    <property type="project" value="TreeGrafter"/>
</dbReference>
<dbReference type="GO" id="GO:0005829">
    <property type="term" value="C:cytosol"/>
    <property type="evidence" value="ECO:0007669"/>
    <property type="project" value="TreeGrafter"/>
</dbReference>
<name>A0A8E2DL05_9APHY</name>
<dbReference type="AlphaFoldDB" id="A0A8E2DL05"/>
<keyword evidence="3" id="KW-1185">Reference proteome</keyword>
<dbReference type="GO" id="GO:0030332">
    <property type="term" value="F:cyclin binding"/>
    <property type="evidence" value="ECO:0007669"/>
    <property type="project" value="TreeGrafter"/>
</dbReference>
<dbReference type="PANTHER" id="PTHR31531">
    <property type="entry name" value="E3 UBIQUITIN-PROTEIN LIGASE E3D FAMILY MEMBER"/>
    <property type="match status" value="1"/>
</dbReference>
<feature type="compositionally biased region" description="Low complexity" evidence="1">
    <location>
        <begin position="89"/>
        <end position="98"/>
    </location>
</feature>
<feature type="region of interest" description="Disordered" evidence="1">
    <location>
        <begin position="72"/>
        <end position="99"/>
    </location>
</feature>
<dbReference type="OrthoDB" id="66510at2759"/>
<feature type="region of interest" description="Disordered" evidence="1">
    <location>
        <begin position="538"/>
        <end position="574"/>
    </location>
</feature>
<dbReference type="GO" id="GO:0000209">
    <property type="term" value="P:protein polyubiquitination"/>
    <property type="evidence" value="ECO:0007669"/>
    <property type="project" value="TreeGrafter"/>
</dbReference>
<accession>A0A8E2DL05</accession>
<dbReference type="GO" id="GO:0006513">
    <property type="term" value="P:protein monoubiquitination"/>
    <property type="evidence" value="ECO:0007669"/>
    <property type="project" value="TreeGrafter"/>
</dbReference>
<dbReference type="GO" id="GO:0005634">
    <property type="term" value="C:nucleus"/>
    <property type="evidence" value="ECO:0007669"/>
    <property type="project" value="TreeGrafter"/>
</dbReference>
<dbReference type="EMBL" id="KV722533">
    <property type="protein sequence ID" value="OCH86338.1"/>
    <property type="molecule type" value="Genomic_DNA"/>
</dbReference>
<dbReference type="PANTHER" id="PTHR31531:SF2">
    <property type="entry name" value="E3 UBIQUITIN-PROTEIN LIGASE E3D"/>
    <property type="match status" value="1"/>
</dbReference>